<gene>
    <name evidence="1" type="ORF">Q5H91_11085</name>
</gene>
<accession>A0ABT9ELB8</accession>
<comment type="caution">
    <text evidence="1">The sequence shown here is derived from an EMBL/GenBank/DDBJ whole genome shotgun (WGS) entry which is preliminary data.</text>
</comment>
<evidence type="ECO:0000313" key="1">
    <source>
        <dbReference type="EMBL" id="MDP1027760.1"/>
    </source>
</evidence>
<name>A0ABT9ELB8_9SPHN</name>
<evidence type="ECO:0000313" key="2">
    <source>
        <dbReference type="Proteomes" id="UP001230685"/>
    </source>
</evidence>
<keyword evidence="2" id="KW-1185">Reference proteome</keyword>
<reference evidence="1 2" key="1">
    <citation type="submission" date="2023-07" db="EMBL/GenBank/DDBJ databases">
        <authorList>
            <person name="Kim M.K."/>
        </authorList>
    </citation>
    <scope>NUCLEOTIDE SEQUENCE [LARGE SCALE GENOMIC DNA]</scope>
    <source>
        <strain evidence="1 2">KR1UV-12</strain>
    </source>
</reference>
<dbReference type="EMBL" id="JAUUDS010000005">
    <property type="protein sequence ID" value="MDP1027760.1"/>
    <property type="molecule type" value="Genomic_DNA"/>
</dbReference>
<protein>
    <submittedName>
        <fullName evidence="1">Uncharacterized protein</fullName>
    </submittedName>
</protein>
<sequence>MPRDKPLDGRISFAQRERARRGRRAVACDVSGRWLKFGDPFDPSFGEGDSVWVDVLTDIHDDEAGLGVPPRTRKLATLMVRVEDLRAIVEQFDEERRAGLPGA</sequence>
<proteinExistence type="predicted"/>
<organism evidence="1 2">
    <name type="scientific">Sphingomonas aurea</name>
    <dbReference type="NCBI Taxonomy" id="3063994"/>
    <lineage>
        <taxon>Bacteria</taxon>
        <taxon>Pseudomonadati</taxon>
        <taxon>Pseudomonadota</taxon>
        <taxon>Alphaproteobacteria</taxon>
        <taxon>Sphingomonadales</taxon>
        <taxon>Sphingomonadaceae</taxon>
        <taxon>Sphingomonas</taxon>
    </lineage>
</organism>
<dbReference type="Proteomes" id="UP001230685">
    <property type="component" value="Unassembled WGS sequence"/>
</dbReference>
<dbReference type="RefSeq" id="WP_305173470.1">
    <property type="nucleotide sequence ID" value="NZ_JAUUDS010000005.1"/>
</dbReference>